<dbReference type="GO" id="GO:0016887">
    <property type="term" value="F:ATP hydrolysis activity"/>
    <property type="evidence" value="ECO:0007669"/>
    <property type="project" value="InterPro"/>
</dbReference>
<evidence type="ECO:0000313" key="3">
    <source>
        <dbReference type="Proteomes" id="UP000242636"/>
    </source>
</evidence>
<dbReference type="Gene3D" id="3.40.50.300">
    <property type="entry name" value="P-loop containing nucleotide triphosphate hydrolases"/>
    <property type="match status" value="1"/>
</dbReference>
<feature type="non-terminal residue" evidence="2">
    <location>
        <position position="143"/>
    </location>
</feature>
<dbReference type="GO" id="GO:0006302">
    <property type="term" value="P:double-strand break repair"/>
    <property type="evidence" value="ECO:0007669"/>
    <property type="project" value="InterPro"/>
</dbReference>
<gene>
    <name evidence="2" type="ORF">BV61_01340</name>
</gene>
<reference evidence="2 3" key="1">
    <citation type="submission" date="2017-02" db="EMBL/GenBank/DDBJ databases">
        <title>Draft Genome Sequences of 'Candidatus Synechococcus spongiarum', Cyanobacterial Symbionts of the Mediterranean Sponge Aplysina aerophoba from two locations.</title>
        <authorList>
            <person name="Slaby B.M."/>
            <person name="Hentschel U."/>
        </authorList>
    </citation>
    <scope>NUCLEOTIDE SEQUENCE [LARGE SCALE GENOMIC DNA]</scope>
    <source>
        <strain evidence="2">LMB bulk15M</strain>
    </source>
</reference>
<dbReference type="SUPFAM" id="SSF52540">
    <property type="entry name" value="P-loop containing nucleoside triphosphate hydrolases"/>
    <property type="match status" value="1"/>
</dbReference>
<evidence type="ECO:0000259" key="1">
    <source>
        <dbReference type="Pfam" id="PF13476"/>
    </source>
</evidence>
<feature type="domain" description="Rad50/SbcC-type AAA" evidence="1">
    <location>
        <begin position="5"/>
        <end position="89"/>
    </location>
</feature>
<name>A0A1T1D2T3_9SYNE</name>
<dbReference type="InterPro" id="IPR038729">
    <property type="entry name" value="Rad50/SbcC_AAA"/>
</dbReference>
<dbReference type="Pfam" id="PF13476">
    <property type="entry name" value="AAA_23"/>
    <property type="match status" value="1"/>
</dbReference>
<dbReference type="Proteomes" id="UP000242636">
    <property type="component" value="Unassembled WGS sequence"/>
</dbReference>
<accession>A0A1T1D2T3</accession>
<dbReference type="EMBL" id="MWLD01000014">
    <property type="protein sequence ID" value="OOV35152.1"/>
    <property type="molecule type" value="Genomic_DNA"/>
</dbReference>
<organism evidence="2 3">
    <name type="scientific">Candidatus Synechococcus spongiarum LMB bulk15M</name>
    <dbReference type="NCBI Taxonomy" id="1943582"/>
    <lineage>
        <taxon>Bacteria</taxon>
        <taxon>Bacillati</taxon>
        <taxon>Cyanobacteriota</taxon>
        <taxon>Cyanophyceae</taxon>
        <taxon>Synechococcales</taxon>
        <taxon>Synechococcaceae</taxon>
        <taxon>Synechococcus</taxon>
    </lineage>
</organism>
<dbReference type="AlphaFoldDB" id="A0A1T1D2T3"/>
<protein>
    <recommendedName>
        <fullName evidence="1">Rad50/SbcC-type AAA domain-containing protein</fullName>
    </recommendedName>
</protein>
<dbReference type="InterPro" id="IPR027417">
    <property type="entry name" value="P-loop_NTPase"/>
</dbReference>
<evidence type="ECO:0000313" key="2">
    <source>
        <dbReference type="EMBL" id="OOV35152.1"/>
    </source>
</evidence>
<sequence>MKLARVEIENYRAIEKLDLPLNPGLTILHGDNGHGKTSVLSAIATGLGSIPGQLPDVSGVGFLQSDRRGSRQLRVGLTTVDGIAWERRVGGPQKRNVLRELKEVVEAIVKADREGTGPLHLPIVAFYDTDRAVFDPPQRRRGF</sequence>
<comment type="caution">
    <text evidence="2">The sequence shown here is derived from an EMBL/GenBank/DDBJ whole genome shotgun (WGS) entry which is preliminary data.</text>
</comment>
<proteinExistence type="predicted"/>
<keyword evidence="3" id="KW-1185">Reference proteome</keyword>